<evidence type="ECO:0000256" key="10">
    <source>
        <dbReference type="ARBA" id="ARBA00023014"/>
    </source>
</evidence>
<dbReference type="InterPro" id="IPR017941">
    <property type="entry name" value="Rieske_2Fe-2S"/>
</dbReference>
<dbReference type="GO" id="GO:0170056">
    <property type="term" value="F:cholesterol 7-desaturase [NAD(P)H] activity"/>
    <property type="evidence" value="ECO:0007669"/>
    <property type="project" value="UniProtKB-EC"/>
</dbReference>
<evidence type="ECO:0000256" key="16">
    <source>
        <dbReference type="ARBA" id="ARBA00049548"/>
    </source>
</evidence>
<evidence type="ECO:0000256" key="2">
    <source>
        <dbReference type="ARBA" id="ARBA00004370"/>
    </source>
</evidence>
<comment type="similarity">
    <text evidence="13">Belongs to the cholesterol 7-desaturase family.</text>
</comment>
<proteinExistence type="inferred from homology"/>
<protein>
    <recommendedName>
        <fullName evidence="14">cholesterol 7-desaturase</fullName>
        <ecNumber evidence="14">1.14.19.21</ecNumber>
    </recommendedName>
</protein>
<dbReference type="SUPFAM" id="SSF55961">
    <property type="entry name" value="Bet v1-like"/>
    <property type="match status" value="1"/>
</dbReference>
<keyword evidence="8" id="KW-0560">Oxidoreductase</keyword>
<evidence type="ECO:0000256" key="11">
    <source>
        <dbReference type="ARBA" id="ARBA00023136"/>
    </source>
</evidence>
<evidence type="ECO:0000313" key="19">
    <source>
        <dbReference type="Proteomes" id="UP000037069"/>
    </source>
</evidence>
<accession>A0A0L0BTP6</accession>
<dbReference type="PROSITE" id="PS51296">
    <property type="entry name" value="RIESKE"/>
    <property type="match status" value="1"/>
</dbReference>
<comment type="pathway">
    <text evidence="3">Hormone biosynthesis.</text>
</comment>
<dbReference type="OMA" id="NEFYVNC"/>
<keyword evidence="11" id="KW-0472">Membrane</keyword>
<dbReference type="Gene3D" id="2.102.10.10">
    <property type="entry name" value="Rieske [2Fe-2S] iron-sulphur domain"/>
    <property type="match status" value="1"/>
</dbReference>
<dbReference type="SUPFAM" id="SSF50022">
    <property type="entry name" value="ISP domain"/>
    <property type="match status" value="1"/>
</dbReference>
<comment type="pathway">
    <text evidence="12">Steroid hormone biosynthesis; dafachronic acid biosynthesis.</text>
</comment>
<keyword evidence="9" id="KW-0408">Iron</keyword>
<dbReference type="GO" id="GO:0005737">
    <property type="term" value="C:cytoplasm"/>
    <property type="evidence" value="ECO:0007669"/>
    <property type="project" value="TreeGrafter"/>
</dbReference>
<evidence type="ECO:0000256" key="14">
    <source>
        <dbReference type="ARBA" id="ARBA00026095"/>
    </source>
</evidence>
<comment type="subcellular location">
    <subcellularLocation>
        <location evidence="2">Membrane</location>
    </subcellularLocation>
</comment>
<evidence type="ECO:0000256" key="13">
    <source>
        <dbReference type="ARBA" id="ARBA00025729"/>
    </source>
</evidence>
<dbReference type="Proteomes" id="UP000037069">
    <property type="component" value="Unassembled WGS sequence"/>
</dbReference>
<name>A0A0L0BTP6_LUCCU</name>
<dbReference type="PANTHER" id="PTHR21266">
    <property type="entry name" value="IRON-SULFUR DOMAIN CONTAINING PROTEIN"/>
    <property type="match status" value="1"/>
</dbReference>
<evidence type="ECO:0000256" key="8">
    <source>
        <dbReference type="ARBA" id="ARBA00023002"/>
    </source>
</evidence>
<dbReference type="InterPro" id="IPR045605">
    <property type="entry name" value="KshA-like_C"/>
</dbReference>
<evidence type="ECO:0000256" key="7">
    <source>
        <dbReference type="ARBA" id="ARBA00022989"/>
    </source>
</evidence>
<comment type="cofactor">
    <cofactor evidence="1">
        <name>Fe cation</name>
        <dbReference type="ChEBI" id="CHEBI:24875"/>
    </cofactor>
</comment>
<reference evidence="18 19" key="1">
    <citation type="journal article" date="2015" name="Nat. Commun.">
        <title>Lucilia cuprina genome unlocks parasitic fly biology to underpin future interventions.</title>
        <authorList>
            <person name="Anstead C.A."/>
            <person name="Korhonen P.K."/>
            <person name="Young N.D."/>
            <person name="Hall R.S."/>
            <person name="Jex A.R."/>
            <person name="Murali S.C."/>
            <person name="Hughes D.S."/>
            <person name="Lee S.F."/>
            <person name="Perry T."/>
            <person name="Stroehlein A.J."/>
            <person name="Ansell B.R."/>
            <person name="Breugelmans B."/>
            <person name="Hofmann A."/>
            <person name="Qu J."/>
            <person name="Dugan S."/>
            <person name="Lee S.L."/>
            <person name="Chao H."/>
            <person name="Dinh H."/>
            <person name="Han Y."/>
            <person name="Doddapaneni H.V."/>
            <person name="Worley K.C."/>
            <person name="Muzny D.M."/>
            <person name="Ioannidis P."/>
            <person name="Waterhouse R.M."/>
            <person name="Zdobnov E.M."/>
            <person name="James P.J."/>
            <person name="Bagnall N.H."/>
            <person name="Kotze A.C."/>
            <person name="Gibbs R.A."/>
            <person name="Richards S."/>
            <person name="Batterham P."/>
            <person name="Gasser R.B."/>
        </authorList>
    </citation>
    <scope>NUCLEOTIDE SEQUENCE [LARGE SCALE GENOMIC DNA]</scope>
    <source>
        <strain evidence="18 19">LS</strain>
        <tissue evidence="18">Full body</tissue>
    </source>
</reference>
<evidence type="ECO:0000256" key="12">
    <source>
        <dbReference type="ARBA" id="ARBA00025712"/>
    </source>
</evidence>
<comment type="catalytic activity">
    <reaction evidence="16">
        <text>cholesterol + NADPH + O2 + H(+) = 7-dehydrocholesterol + NADP(+) + 2 H2O</text>
        <dbReference type="Rhea" id="RHEA:45024"/>
        <dbReference type="ChEBI" id="CHEBI:15377"/>
        <dbReference type="ChEBI" id="CHEBI:15378"/>
        <dbReference type="ChEBI" id="CHEBI:15379"/>
        <dbReference type="ChEBI" id="CHEBI:16113"/>
        <dbReference type="ChEBI" id="CHEBI:17759"/>
        <dbReference type="ChEBI" id="CHEBI:57783"/>
        <dbReference type="ChEBI" id="CHEBI:58349"/>
        <dbReference type="EC" id="1.14.19.21"/>
    </reaction>
    <physiologicalReaction direction="left-to-right" evidence="16">
        <dbReference type="Rhea" id="RHEA:45025"/>
    </physiologicalReaction>
</comment>
<feature type="domain" description="Rieske" evidence="17">
    <location>
        <begin position="54"/>
        <end position="158"/>
    </location>
</feature>
<evidence type="ECO:0000313" key="18">
    <source>
        <dbReference type="EMBL" id="KNC23366.1"/>
    </source>
</evidence>
<gene>
    <name evidence="18" type="ORF">FF38_09818</name>
</gene>
<dbReference type="InterPro" id="IPR050584">
    <property type="entry name" value="Cholesterol_7-desaturase"/>
</dbReference>
<dbReference type="AlphaFoldDB" id="A0A0L0BTP6"/>
<keyword evidence="7" id="KW-1133">Transmembrane helix</keyword>
<dbReference type="GO" id="GO:0051537">
    <property type="term" value="F:2 iron, 2 sulfur cluster binding"/>
    <property type="evidence" value="ECO:0007669"/>
    <property type="project" value="UniProtKB-KW"/>
</dbReference>
<evidence type="ECO:0000256" key="15">
    <source>
        <dbReference type="ARBA" id="ARBA00047853"/>
    </source>
</evidence>
<dbReference type="Gene3D" id="3.90.380.10">
    <property type="entry name" value="Naphthalene 1,2-dioxygenase Alpha Subunit, Chain A, domain 1"/>
    <property type="match status" value="1"/>
</dbReference>
<keyword evidence="4" id="KW-0812">Transmembrane</keyword>
<evidence type="ECO:0000256" key="5">
    <source>
        <dbReference type="ARBA" id="ARBA00022714"/>
    </source>
</evidence>
<evidence type="ECO:0000256" key="9">
    <source>
        <dbReference type="ARBA" id="ARBA00023004"/>
    </source>
</evidence>
<dbReference type="Pfam" id="PF00355">
    <property type="entry name" value="Rieske"/>
    <property type="match status" value="1"/>
</dbReference>
<evidence type="ECO:0000256" key="6">
    <source>
        <dbReference type="ARBA" id="ARBA00022723"/>
    </source>
</evidence>
<dbReference type="EC" id="1.14.19.21" evidence="14"/>
<evidence type="ECO:0000256" key="4">
    <source>
        <dbReference type="ARBA" id="ARBA00022692"/>
    </source>
</evidence>
<evidence type="ECO:0000256" key="3">
    <source>
        <dbReference type="ARBA" id="ARBA00004972"/>
    </source>
</evidence>
<dbReference type="GO" id="GO:0046872">
    <property type="term" value="F:metal ion binding"/>
    <property type="evidence" value="ECO:0007669"/>
    <property type="project" value="UniProtKB-KW"/>
</dbReference>
<dbReference type="InterPro" id="IPR036922">
    <property type="entry name" value="Rieske_2Fe-2S_sf"/>
</dbReference>
<dbReference type="PANTHER" id="PTHR21266:SF32">
    <property type="entry name" value="CHOLESTEROL 7-DESATURASE NVD"/>
    <property type="match status" value="1"/>
</dbReference>
<sequence length="278" mass="31535">MSTPPFNIDDVGYNIILRDEKKLNAINKKDAINRIRKLRRIGVKELPPPYPNGWYSIMESSDLKQGESKSVSALGEQFVVYRTLKNTVYVLDAYCPHMGANLGVGGRVVGDSIECPFHQWSFRGSDGKCDNVPYSTCAPQNSKIKKWISYEVNDNIFIWYHAESDQEPWILPVVKEIESNDFVYHGRNEFYVNCHIQEIPENGADLAHFKAIHNASVFAGGTDPLNSVLKNAGNHHWKALWKPAEGQTKHIARVTLKHSIELTQKLHVFEMDVVGEQV</sequence>
<keyword evidence="10" id="KW-0411">Iron-sulfur</keyword>
<comment type="caution">
    <text evidence="18">The sequence shown here is derived from an EMBL/GenBank/DDBJ whole genome shotgun (WGS) entry which is preliminary data.</text>
</comment>
<organism evidence="18 19">
    <name type="scientific">Lucilia cuprina</name>
    <name type="common">Green bottle fly</name>
    <name type="synonym">Australian sheep blowfly</name>
    <dbReference type="NCBI Taxonomy" id="7375"/>
    <lineage>
        <taxon>Eukaryota</taxon>
        <taxon>Metazoa</taxon>
        <taxon>Ecdysozoa</taxon>
        <taxon>Arthropoda</taxon>
        <taxon>Hexapoda</taxon>
        <taxon>Insecta</taxon>
        <taxon>Pterygota</taxon>
        <taxon>Neoptera</taxon>
        <taxon>Endopterygota</taxon>
        <taxon>Diptera</taxon>
        <taxon>Brachycera</taxon>
        <taxon>Muscomorpha</taxon>
        <taxon>Oestroidea</taxon>
        <taxon>Calliphoridae</taxon>
        <taxon>Luciliinae</taxon>
        <taxon>Lucilia</taxon>
    </lineage>
</organism>
<comment type="catalytic activity">
    <reaction evidence="15">
        <text>cholesterol + NADH + O2 + H(+) = 7-dehydrocholesterol + NAD(+) + 2 H2O</text>
        <dbReference type="Rhea" id="RHEA:51644"/>
        <dbReference type="ChEBI" id="CHEBI:15377"/>
        <dbReference type="ChEBI" id="CHEBI:15378"/>
        <dbReference type="ChEBI" id="CHEBI:15379"/>
        <dbReference type="ChEBI" id="CHEBI:16113"/>
        <dbReference type="ChEBI" id="CHEBI:17759"/>
        <dbReference type="ChEBI" id="CHEBI:57540"/>
        <dbReference type="ChEBI" id="CHEBI:57945"/>
        <dbReference type="EC" id="1.14.19.21"/>
    </reaction>
    <physiologicalReaction direction="left-to-right" evidence="15">
        <dbReference type="Rhea" id="RHEA:51645"/>
    </physiologicalReaction>
</comment>
<dbReference type="GO" id="GO:0008203">
    <property type="term" value="P:cholesterol metabolic process"/>
    <property type="evidence" value="ECO:0007669"/>
    <property type="project" value="InterPro"/>
</dbReference>
<dbReference type="GO" id="GO:0016020">
    <property type="term" value="C:membrane"/>
    <property type="evidence" value="ECO:0007669"/>
    <property type="project" value="UniProtKB-SubCell"/>
</dbReference>
<dbReference type="STRING" id="7375.A0A0L0BTP6"/>
<evidence type="ECO:0000256" key="1">
    <source>
        <dbReference type="ARBA" id="ARBA00001962"/>
    </source>
</evidence>
<evidence type="ECO:0000259" key="17">
    <source>
        <dbReference type="PROSITE" id="PS51296"/>
    </source>
</evidence>
<keyword evidence="6" id="KW-0479">Metal-binding</keyword>
<keyword evidence="5" id="KW-0001">2Fe-2S</keyword>
<keyword evidence="19" id="KW-1185">Reference proteome</keyword>
<dbReference type="Pfam" id="PF19298">
    <property type="entry name" value="KshA_C"/>
    <property type="match status" value="1"/>
</dbReference>
<dbReference type="UniPathway" id="UPA01020"/>
<dbReference type="EMBL" id="JRES01001354">
    <property type="protein sequence ID" value="KNC23366.1"/>
    <property type="molecule type" value="Genomic_DNA"/>
</dbReference>